<evidence type="ECO:0000313" key="2">
    <source>
        <dbReference type="Proteomes" id="UP000013827"/>
    </source>
</evidence>
<dbReference type="PANTHER" id="PTHR11803">
    <property type="entry name" value="2-IMINOBUTANOATE/2-IMINOPROPANOATE DEAMINASE RIDA"/>
    <property type="match status" value="1"/>
</dbReference>
<evidence type="ECO:0000313" key="1">
    <source>
        <dbReference type="EnsemblProtists" id="EOD08219"/>
    </source>
</evidence>
<dbReference type="GeneID" id="17254358"/>
<sequence>MRALFAATTAGFAAALVLRSWLRRTILLRRIPESVELEGCGVVAVSTQSCGSNTLVTLDWSKVFGTLPFKIPFCSAVLTEDGTIYVSGSIGLAPPSSGGPPSIVPGGPKPEMLRTMQIVEACLKACGADVQDITMAHCYLVDNTKERFGEMNAAYLEFFGTRPLPARITVGCSALALGSCVEVDVIAKA</sequence>
<dbReference type="Pfam" id="PF01042">
    <property type="entry name" value="Ribonuc_L-PSP"/>
    <property type="match status" value="1"/>
</dbReference>
<organism evidence="1 2">
    <name type="scientific">Emiliania huxleyi (strain CCMP1516)</name>
    <dbReference type="NCBI Taxonomy" id="280463"/>
    <lineage>
        <taxon>Eukaryota</taxon>
        <taxon>Haptista</taxon>
        <taxon>Haptophyta</taxon>
        <taxon>Prymnesiophyceae</taxon>
        <taxon>Isochrysidales</taxon>
        <taxon>Noelaerhabdaceae</taxon>
        <taxon>Emiliania</taxon>
    </lineage>
</organism>
<proteinExistence type="predicted"/>
<dbReference type="RefSeq" id="XP_005760648.1">
    <property type="nucleotide sequence ID" value="XM_005760591.1"/>
</dbReference>
<protein>
    <submittedName>
        <fullName evidence="1">Uncharacterized protein</fullName>
    </submittedName>
</protein>
<dbReference type="HOGENOM" id="CLU_1436902_0_0_1"/>
<name>A0A0D3IAD4_EMIH1</name>
<dbReference type="PaxDb" id="2903-EOD08219"/>
<dbReference type="PANTHER" id="PTHR11803:SF39">
    <property type="entry name" value="2-IMINOBUTANOATE_2-IMINOPROPANOATE DEAMINASE"/>
    <property type="match status" value="1"/>
</dbReference>
<dbReference type="Proteomes" id="UP000013827">
    <property type="component" value="Unassembled WGS sequence"/>
</dbReference>
<dbReference type="GO" id="GO:0005829">
    <property type="term" value="C:cytosol"/>
    <property type="evidence" value="ECO:0007669"/>
    <property type="project" value="TreeGrafter"/>
</dbReference>
<dbReference type="InterPro" id="IPR006175">
    <property type="entry name" value="YjgF/YER057c/UK114"/>
</dbReference>
<reference evidence="2" key="1">
    <citation type="journal article" date="2013" name="Nature">
        <title>Pan genome of the phytoplankton Emiliania underpins its global distribution.</title>
        <authorList>
            <person name="Read B.A."/>
            <person name="Kegel J."/>
            <person name="Klute M.J."/>
            <person name="Kuo A."/>
            <person name="Lefebvre S.C."/>
            <person name="Maumus F."/>
            <person name="Mayer C."/>
            <person name="Miller J."/>
            <person name="Monier A."/>
            <person name="Salamov A."/>
            <person name="Young J."/>
            <person name="Aguilar M."/>
            <person name="Claverie J.M."/>
            <person name="Frickenhaus S."/>
            <person name="Gonzalez K."/>
            <person name="Herman E.K."/>
            <person name="Lin Y.C."/>
            <person name="Napier J."/>
            <person name="Ogata H."/>
            <person name="Sarno A.F."/>
            <person name="Shmutz J."/>
            <person name="Schroeder D."/>
            <person name="de Vargas C."/>
            <person name="Verret F."/>
            <person name="von Dassow P."/>
            <person name="Valentin K."/>
            <person name="Van de Peer Y."/>
            <person name="Wheeler G."/>
            <person name="Dacks J.B."/>
            <person name="Delwiche C.F."/>
            <person name="Dyhrman S.T."/>
            <person name="Glockner G."/>
            <person name="John U."/>
            <person name="Richards T."/>
            <person name="Worden A.Z."/>
            <person name="Zhang X."/>
            <person name="Grigoriev I.V."/>
            <person name="Allen A.E."/>
            <person name="Bidle K."/>
            <person name="Borodovsky M."/>
            <person name="Bowler C."/>
            <person name="Brownlee C."/>
            <person name="Cock J.M."/>
            <person name="Elias M."/>
            <person name="Gladyshev V.N."/>
            <person name="Groth M."/>
            <person name="Guda C."/>
            <person name="Hadaegh A."/>
            <person name="Iglesias-Rodriguez M.D."/>
            <person name="Jenkins J."/>
            <person name="Jones B.M."/>
            <person name="Lawson T."/>
            <person name="Leese F."/>
            <person name="Lindquist E."/>
            <person name="Lobanov A."/>
            <person name="Lomsadze A."/>
            <person name="Malik S.B."/>
            <person name="Marsh M.E."/>
            <person name="Mackinder L."/>
            <person name="Mock T."/>
            <person name="Mueller-Roeber B."/>
            <person name="Pagarete A."/>
            <person name="Parker M."/>
            <person name="Probert I."/>
            <person name="Quesneville H."/>
            <person name="Raines C."/>
            <person name="Rensing S.A."/>
            <person name="Riano-Pachon D.M."/>
            <person name="Richier S."/>
            <person name="Rokitta S."/>
            <person name="Shiraiwa Y."/>
            <person name="Soanes D.M."/>
            <person name="van der Giezen M."/>
            <person name="Wahlund T.M."/>
            <person name="Williams B."/>
            <person name="Wilson W."/>
            <person name="Wolfe G."/>
            <person name="Wurch L.L."/>
        </authorList>
    </citation>
    <scope>NUCLEOTIDE SEQUENCE</scope>
</reference>
<dbReference type="KEGG" id="ehx:EMIHUDRAFT_217815"/>
<reference evidence="1" key="2">
    <citation type="submission" date="2024-10" db="UniProtKB">
        <authorList>
            <consortium name="EnsemblProtists"/>
        </authorList>
    </citation>
    <scope>IDENTIFICATION</scope>
</reference>
<dbReference type="STRING" id="2903.R1DHL5"/>
<dbReference type="GO" id="GO:0019239">
    <property type="term" value="F:deaminase activity"/>
    <property type="evidence" value="ECO:0007669"/>
    <property type="project" value="TreeGrafter"/>
</dbReference>
<dbReference type="CDD" id="cd00448">
    <property type="entry name" value="YjgF_YER057c_UK114_family"/>
    <property type="match status" value="1"/>
</dbReference>
<dbReference type="InterPro" id="IPR035959">
    <property type="entry name" value="RutC-like_sf"/>
</dbReference>
<dbReference type="SUPFAM" id="SSF55298">
    <property type="entry name" value="YjgF-like"/>
    <property type="match status" value="1"/>
</dbReference>
<dbReference type="EnsemblProtists" id="EOD08219">
    <property type="protein sequence ID" value="EOD08219"/>
    <property type="gene ID" value="EMIHUDRAFT_217815"/>
</dbReference>
<keyword evidence="2" id="KW-1185">Reference proteome</keyword>
<dbReference type="AlphaFoldDB" id="A0A0D3IAD4"/>
<dbReference type="Gene3D" id="3.30.1330.40">
    <property type="entry name" value="RutC-like"/>
    <property type="match status" value="1"/>
</dbReference>
<accession>A0A0D3IAD4</accession>